<dbReference type="PANTHER" id="PTHR43531:SF11">
    <property type="entry name" value="METHYL-ACCEPTING CHEMOTAXIS PROTEIN 3"/>
    <property type="match status" value="1"/>
</dbReference>
<dbReference type="GO" id="GO:0004888">
    <property type="term" value="F:transmembrane signaling receptor activity"/>
    <property type="evidence" value="ECO:0007669"/>
    <property type="project" value="InterPro"/>
</dbReference>
<dbReference type="Pfam" id="PF00015">
    <property type="entry name" value="MCPsignal"/>
    <property type="match status" value="1"/>
</dbReference>
<evidence type="ECO:0000259" key="7">
    <source>
        <dbReference type="PROSITE" id="PS50885"/>
    </source>
</evidence>
<dbReference type="SMART" id="SM00283">
    <property type="entry name" value="MA"/>
    <property type="match status" value="1"/>
</dbReference>
<reference evidence="8" key="1">
    <citation type="submission" date="2022-03" db="EMBL/GenBank/DDBJ databases">
        <title>The complete genome sequence of a Methyloterrigena soli.</title>
        <authorList>
            <person name="Zi Z."/>
        </authorList>
    </citation>
    <scope>NUCLEOTIDE SEQUENCE</scope>
    <source>
        <strain evidence="8">M48</strain>
    </source>
</reference>
<feature type="coiled-coil region" evidence="4">
    <location>
        <begin position="265"/>
        <end position="292"/>
    </location>
</feature>
<keyword evidence="1" id="KW-0145">Chemotaxis</keyword>
<evidence type="ECO:0000256" key="4">
    <source>
        <dbReference type="SAM" id="Coils"/>
    </source>
</evidence>
<organism evidence="8 9">
    <name type="scientific">Paradevosia shaoguanensis</name>
    <dbReference type="NCBI Taxonomy" id="1335043"/>
    <lineage>
        <taxon>Bacteria</taxon>
        <taxon>Pseudomonadati</taxon>
        <taxon>Pseudomonadota</taxon>
        <taxon>Alphaproteobacteria</taxon>
        <taxon>Hyphomicrobiales</taxon>
        <taxon>Devosiaceae</taxon>
        <taxon>Paradevosia</taxon>
    </lineage>
</organism>
<feature type="domain" description="Methyl-accepting transducer" evidence="6">
    <location>
        <begin position="393"/>
        <end position="622"/>
    </location>
</feature>
<accession>A0AA41QJB1</accession>
<evidence type="ECO:0000256" key="5">
    <source>
        <dbReference type="SAM" id="Phobius"/>
    </source>
</evidence>
<dbReference type="InterPro" id="IPR051310">
    <property type="entry name" value="MCP_chemotaxis"/>
</dbReference>
<dbReference type="InterPro" id="IPR004089">
    <property type="entry name" value="MCPsignal_dom"/>
</dbReference>
<keyword evidence="5" id="KW-0812">Transmembrane</keyword>
<comment type="similarity">
    <text evidence="2">Belongs to the methyl-accepting chemotaxis (MCP) protein family.</text>
</comment>
<feature type="domain" description="HAMP" evidence="7">
    <location>
        <begin position="220"/>
        <end position="273"/>
    </location>
</feature>
<comment type="caution">
    <text evidence="8">The sequence shown here is derived from an EMBL/GenBank/DDBJ whole genome shotgun (WGS) entry which is preliminary data.</text>
</comment>
<protein>
    <submittedName>
        <fullName evidence="8">Methyl-accepting chemotaxis protein</fullName>
    </submittedName>
</protein>
<dbReference type="SUPFAM" id="SSF158472">
    <property type="entry name" value="HAMP domain-like"/>
    <property type="match status" value="1"/>
</dbReference>
<evidence type="ECO:0000313" key="9">
    <source>
        <dbReference type="Proteomes" id="UP001156140"/>
    </source>
</evidence>
<keyword evidence="5" id="KW-0472">Membrane</keyword>
<dbReference type="SUPFAM" id="SSF58104">
    <property type="entry name" value="Methyl-accepting chemotaxis protein (MCP) signaling domain"/>
    <property type="match status" value="1"/>
</dbReference>
<keyword evidence="3" id="KW-0807">Transducer</keyword>
<dbReference type="CDD" id="cd06225">
    <property type="entry name" value="HAMP"/>
    <property type="match status" value="1"/>
</dbReference>
<dbReference type="GO" id="GO:0007165">
    <property type="term" value="P:signal transduction"/>
    <property type="evidence" value="ECO:0007669"/>
    <property type="project" value="UniProtKB-KW"/>
</dbReference>
<dbReference type="EMBL" id="JALAZD010000001">
    <property type="protein sequence ID" value="MCI0125985.1"/>
    <property type="molecule type" value="Genomic_DNA"/>
</dbReference>
<dbReference type="PROSITE" id="PS50111">
    <property type="entry name" value="CHEMOTAXIS_TRANSDUC_2"/>
    <property type="match status" value="1"/>
</dbReference>
<evidence type="ECO:0000256" key="2">
    <source>
        <dbReference type="ARBA" id="ARBA00029447"/>
    </source>
</evidence>
<dbReference type="InterPro" id="IPR003660">
    <property type="entry name" value="HAMP_dom"/>
</dbReference>
<dbReference type="PRINTS" id="PR00260">
    <property type="entry name" value="CHEMTRNSDUCR"/>
</dbReference>
<dbReference type="Gene3D" id="1.10.287.950">
    <property type="entry name" value="Methyl-accepting chemotaxis protein"/>
    <property type="match status" value="1"/>
</dbReference>
<evidence type="ECO:0000313" key="8">
    <source>
        <dbReference type="EMBL" id="MCI0125985.1"/>
    </source>
</evidence>
<dbReference type="Proteomes" id="UP001156140">
    <property type="component" value="Unassembled WGS sequence"/>
</dbReference>
<feature type="domain" description="HAMP" evidence="7">
    <location>
        <begin position="336"/>
        <end position="388"/>
    </location>
</feature>
<dbReference type="PROSITE" id="PS51257">
    <property type="entry name" value="PROKAR_LIPOPROTEIN"/>
    <property type="match status" value="1"/>
</dbReference>
<feature type="transmembrane region" description="Helical" evidence="5">
    <location>
        <begin position="202"/>
        <end position="223"/>
    </location>
</feature>
<keyword evidence="5" id="KW-1133">Transmembrane helix</keyword>
<name>A0AA41QJB1_9HYPH</name>
<dbReference type="GO" id="GO:0005886">
    <property type="term" value="C:plasma membrane"/>
    <property type="evidence" value="ECO:0007669"/>
    <property type="project" value="TreeGrafter"/>
</dbReference>
<dbReference type="Pfam" id="PF00672">
    <property type="entry name" value="HAMP"/>
    <property type="match status" value="1"/>
</dbReference>
<sequence>MQLGTKLGISSGLGIVLVACMIANGLLSNHATRLSSDAEAVQSTIAQNLMNAEAKLRALQVGTRDIRLAASPEAAAEAAKMADGQFTEMTELLDSVTPLFLSEENRQRVLKVKGLSESYYALTKTLLDTVHKEMAAGTNMAQMAAASGLNSERAAIEAEMNAHAREMVSLIGEGVEVGKRTSEQARADANAQSAQAQLISNIVGGIVVLVLIGAAIFGVVSIARPIRRITTSMGELAEGHLEAEVPYLGRGDEIGAMAEAVQVFRENAIKVAAMAEEELDRAQKAAERAQMMERFQNAFDGVVAATLEGDFSKRMNSKFADPEIDRISVNFDTLLETVNTGLGEAGEVLAALADTDLTKRVSGDYKGAFARLKADTNKVADKLTEVITQLRHTSRALKTATGEILSGANDLAERTTKQAAAIEETSAAMEQLANTVVENAKRAEDASAKGRSVAQAAEDGGAVMRQANEAMERITASSAQIANIIGMMDDIAFQTNLLALNASVEAARAGEAGKGFAVVAVEVRRLAQSAAEASSEVKALIERSAGEVSGGSQLVSRAAVRLGEVLTAMRENAALIDAIASASGEQASAIAEVTTAVRVMDEMTQHNAALVEETNAAIEQTEGQAVELDRIVEIFVIDANAESSASYGGGQGGGGSSLRRGLGMLKGKMASAASYLTNGSAALKAQD</sequence>
<keyword evidence="4" id="KW-0175">Coiled coil</keyword>
<evidence type="ECO:0000259" key="6">
    <source>
        <dbReference type="PROSITE" id="PS50111"/>
    </source>
</evidence>
<dbReference type="RefSeq" id="WP_281735049.1">
    <property type="nucleotide sequence ID" value="NZ_JAKETQ010000001.1"/>
</dbReference>
<dbReference type="Gene3D" id="1.10.8.500">
    <property type="entry name" value="HAMP domain in histidine kinase"/>
    <property type="match status" value="1"/>
</dbReference>
<dbReference type="PROSITE" id="PS50885">
    <property type="entry name" value="HAMP"/>
    <property type="match status" value="2"/>
</dbReference>
<gene>
    <name evidence="8" type="ORF">ML536_04010</name>
</gene>
<proteinExistence type="inferred from homology"/>
<feature type="transmembrane region" description="Helical" evidence="5">
    <location>
        <begin position="7"/>
        <end position="27"/>
    </location>
</feature>
<dbReference type="PANTHER" id="PTHR43531">
    <property type="entry name" value="PROTEIN ICFG"/>
    <property type="match status" value="1"/>
</dbReference>
<dbReference type="SMART" id="SM00304">
    <property type="entry name" value="HAMP"/>
    <property type="match status" value="2"/>
</dbReference>
<dbReference type="AlphaFoldDB" id="A0AA41QJB1"/>
<evidence type="ECO:0000256" key="3">
    <source>
        <dbReference type="PROSITE-ProRule" id="PRU00284"/>
    </source>
</evidence>
<keyword evidence="9" id="KW-1185">Reference proteome</keyword>
<evidence type="ECO:0000256" key="1">
    <source>
        <dbReference type="ARBA" id="ARBA00022500"/>
    </source>
</evidence>
<dbReference type="InterPro" id="IPR004090">
    <property type="entry name" value="Chemotax_Me-accpt_rcpt"/>
</dbReference>
<dbReference type="GO" id="GO:0006935">
    <property type="term" value="P:chemotaxis"/>
    <property type="evidence" value="ECO:0007669"/>
    <property type="project" value="UniProtKB-KW"/>
</dbReference>
<dbReference type="Pfam" id="PF18947">
    <property type="entry name" value="HAMP_2"/>
    <property type="match status" value="1"/>
</dbReference>